<evidence type="ECO:0000313" key="7">
    <source>
        <dbReference type="Proteomes" id="UP000193387"/>
    </source>
</evidence>
<keyword evidence="3" id="KW-0560">Oxidoreductase</keyword>
<protein>
    <recommendedName>
        <fullName evidence="5">Luciferase-like domain-containing protein</fullName>
    </recommendedName>
</protein>
<organism evidence="6 7">
    <name type="scientific">Mycobacterium saskatchewanense</name>
    <dbReference type="NCBI Taxonomy" id="220927"/>
    <lineage>
        <taxon>Bacteria</taxon>
        <taxon>Bacillati</taxon>
        <taxon>Actinomycetota</taxon>
        <taxon>Actinomycetes</taxon>
        <taxon>Mycobacteriales</taxon>
        <taxon>Mycobacteriaceae</taxon>
        <taxon>Mycobacterium</taxon>
        <taxon>Mycobacterium simiae complex</taxon>
    </lineage>
</organism>
<keyword evidence="7" id="KW-1185">Reference proteome</keyword>
<feature type="domain" description="Luciferase-like" evidence="5">
    <location>
        <begin position="10"/>
        <end position="214"/>
    </location>
</feature>
<dbReference type="Gene3D" id="3.20.20.30">
    <property type="entry name" value="Luciferase-like domain"/>
    <property type="match status" value="1"/>
</dbReference>
<dbReference type="Proteomes" id="UP000193387">
    <property type="component" value="Unassembled WGS sequence"/>
</dbReference>
<dbReference type="InterPro" id="IPR036661">
    <property type="entry name" value="Luciferase-like_sf"/>
</dbReference>
<dbReference type="EMBL" id="LQPR01000055">
    <property type="protein sequence ID" value="ORW68095.1"/>
    <property type="molecule type" value="Genomic_DNA"/>
</dbReference>
<dbReference type="PANTHER" id="PTHR42847">
    <property type="entry name" value="ALKANESULFONATE MONOOXYGENASE"/>
    <property type="match status" value="1"/>
</dbReference>
<dbReference type="NCBIfam" id="TIGR03619">
    <property type="entry name" value="F420_Rv2161c"/>
    <property type="match status" value="1"/>
</dbReference>
<evidence type="ECO:0000256" key="2">
    <source>
        <dbReference type="ARBA" id="ARBA00022643"/>
    </source>
</evidence>
<keyword evidence="2" id="KW-0288">FMN</keyword>
<dbReference type="AlphaFoldDB" id="A0AAJ3NMG3"/>
<keyword evidence="1" id="KW-0285">Flavoprotein</keyword>
<evidence type="ECO:0000256" key="4">
    <source>
        <dbReference type="ARBA" id="ARBA00023033"/>
    </source>
</evidence>
<sequence length="285" mass="31103">MVVPTNEPGAANMVRELPVNAERWGYRSLWVTDHSVGVRAMDGVYGDYWLDAFTALTWIAATTEMVRLGTGVLVVPHRNPVLASKMATTIDILSGGRLDLGVGTGWSRVEFRALGVQHLFEARGRVTDEALEVMRSCWAGGDVDFEGEFFAFRHVSAEPTPEQKPHPPIWVGGHSGPALRRAARFADVWHPHDIAPAELTAIGARLDEMAERAVPRSVRLHVNEKDLPGLSDLINGYAAHGCQHVVLDFRSQPCAVVARLAERAAELLALDAISPQRAHQSVSTA</sequence>
<dbReference type="InterPro" id="IPR050172">
    <property type="entry name" value="SsuD_RutA_monooxygenase"/>
</dbReference>
<gene>
    <name evidence="6" type="ORF">AWC23_21950</name>
</gene>
<reference evidence="6 7" key="1">
    <citation type="submission" date="2016-01" db="EMBL/GenBank/DDBJ databases">
        <title>The new phylogeny of the genus Mycobacterium.</title>
        <authorList>
            <person name="Tarcisio F."/>
            <person name="Conor M."/>
            <person name="Antonella G."/>
            <person name="Elisabetta G."/>
            <person name="Giulia F.S."/>
            <person name="Sara T."/>
            <person name="Anna F."/>
            <person name="Clotilde B."/>
            <person name="Roberto B."/>
            <person name="Veronica D.S."/>
            <person name="Fabio R."/>
            <person name="Monica P."/>
            <person name="Olivier J."/>
            <person name="Enrico T."/>
            <person name="Nicola S."/>
        </authorList>
    </citation>
    <scope>NUCLEOTIDE SEQUENCE [LARGE SCALE GENOMIC DNA]</scope>
    <source>
        <strain evidence="6 7">DSM 44616</strain>
    </source>
</reference>
<evidence type="ECO:0000313" key="6">
    <source>
        <dbReference type="EMBL" id="ORW68095.1"/>
    </source>
</evidence>
<dbReference type="GO" id="GO:0046306">
    <property type="term" value="P:alkanesulfonate catabolic process"/>
    <property type="evidence" value="ECO:0007669"/>
    <property type="project" value="TreeGrafter"/>
</dbReference>
<name>A0AAJ3NMG3_9MYCO</name>
<dbReference type="PANTHER" id="PTHR42847:SF4">
    <property type="entry name" value="ALKANESULFONATE MONOOXYGENASE-RELATED"/>
    <property type="match status" value="1"/>
</dbReference>
<comment type="caution">
    <text evidence="6">The sequence shown here is derived from an EMBL/GenBank/DDBJ whole genome shotgun (WGS) entry which is preliminary data.</text>
</comment>
<keyword evidence="4" id="KW-0503">Monooxygenase</keyword>
<evidence type="ECO:0000259" key="5">
    <source>
        <dbReference type="Pfam" id="PF00296"/>
    </source>
</evidence>
<accession>A0AAJ3NMG3</accession>
<evidence type="ECO:0000256" key="3">
    <source>
        <dbReference type="ARBA" id="ARBA00023002"/>
    </source>
</evidence>
<dbReference type="InterPro" id="IPR011251">
    <property type="entry name" value="Luciferase-like_dom"/>
</dbReference>
<proteinExistence type="predicted"/>
<dbReference type="GO" id="GO:0008726">
    <property type="term" value="F:alkanesulfonate monooxygenase activity"/>
    <property type="evidence" value="ECO:0007669"/>
    <property type="project" value="TreeGrafter"/>
</dbReference>
<evidence type="ECO:0000256" key="1">
    <source>
        <dbReference type="ARBA" id="ARBA00022630"/>
    </source>
</evidence>
<dbReference type="InterPro" id="IPR019921">
    <property type="entry name" value="Lucif-like_OxRdtase_Rv2161c"/>
</dbReference>
<dbReference type="Pfam" id="PF00296">
    <property type="entry name" value="Bac_luciferase"/>
    <property type="match status" value="1"/>
</dbReference>
<dbReference type="SUPFAM" id="SSF51679">
    <property type="entry name" value="Bacterial luciferase-like"/>
    <property type="match status" value="1"/>
</dbReference>